<dbReference type="EMBL" id="AUWU02000007">
    <property type="protein sequence ID" value="KAH0571022.1"/>
    <property type="molecule type" value="Genomic_DNA"/>
</dbReference>
<dbReference type="Proteomes" id="UP000018208">
    <property type="component" value="Unassembled WGS sequence"/>
</dbReference>
<reference evidence="4" key="2">
    <citation type="submission" date="2020-12" db="EMBL/GenBank/DDBJ databases">
        <title>New Spironucleus salmonicida genome in near-complete chromosomes.</title>
        <authorList>
            <person name="Xu F."/>
            <person name="Kurt Z."/>
            <person name="Jimenez-Gonzalez A."/>
            <person name="Astvaldsson A."/>
            <person name="Andersson J.O."/>
            <person name="Svard S.G."/>
        </authorList>
    </citation>
    <scope>NUCLEOTIDE SEQUENCE</scope>
    <source>
        <strain evidence="4">ATCC 50377</strain>
    </source>
</reference>
<dbReference type="AlphaFoldDB" id="V6LGG0"/>
<feature type="compositionally biased region" description="Polar residues" evidence="2">
    <location>
        <begin position="387"/>
        <end position="408"/>
    </location>
</feature>
<accession>V6LGG0</accession>
<protein>
    <submittedName>
        <fullName evidence="3">Uncharacterized protein</fullName>
    </submittedName>
</protein>
<reference evidence="3 4" key="1">
    <citation type="journal article" date="2014" name="PLoS Genet.">
        <title>The Genome of Spironucleus salmonicida Highlights a Fish Pathogen Adapted to Fluctuating Environments.</title>
        <authorList>
            <person name="Xu F."/>
            <person name="Jerlstrom-Hultqvist J."/>
            <person name="Einarsson E."/>
            <person name="Astvaldsson A."/>
            <person name="Svard S.G."/>
            <person name="Andersson J.O."/>
        </authorList>
    </citation>
    <scope>NUCLEOTIDE SEQUENCE</scope>
    <source>
        <strain evidence="4">ATCC 50377</strain>
    </source>
</reference>
<evidence type="ECO:0000256" key="2">
    <source>
        <dbReference type="SAM" id="MobiDB-lite"/>
    </source>
</evidence>
<organism evidence="3">
    <name type="scientific">Spironucleus salmonicida</name>
    <dbReference type="NCBI Taxonomy" id="348837"/>
    <lineage>
        <taxon>Eukaryota</taxon>
        <taxon>Metamonada</taxon>
        <taxon>Diplomonadida</taxon>
        <taxon>Hexamitidae</taxon>
        <taxon>Hexamitinae</taxon>
        <taxon>Spironucleus</taxon>
    </lineage>
</organism>
<evidence type="ECO:0000313" key="4">
    <source>
        <dbReference type="EMBL" id="KAH0571022.1"/>
    </source>
</evidence>
<evidence type="ECO:0000256" key="1">
    <source>
        <dbReference type="SAM" id="Coils"/>
    </source>
</evidence>
<evidence type="ECO:0000313" key="5">
    <source>
        <dbReference type="Proteomes" id="UP000018208"/>
    </source>
</evidence>
<feature type="coiled-coil region" evidence="1">
    <location>
        <begin position="172"/>
        <end position="238"/>
    </location>
</feature>
<dbReference type="VEuPathDB" id="GiardiaDB:SS50377_27316"/>
<proteinExistence type="predicted"/>
<dbReference type="OrthoDB" id="8062037at2759"/>
<evidence type="ECO:0000313" key="3">
    <source>
        <dbReference type="EMBL" id="EST43383.1"/>
    </source>
</evidence>
<keyword evidence="1" id="KW-0175">Coiled coil</keyword>
<feature type="region of interest" description="Disordered" evidence="2">
    <location>
        <begin position="367"/>
        <end position="427"/>
    </location>
</feature>
<gene>
    <name evidence="3" type="ORF">SS50377_17063</name>
    <name evidence="4" type="ORF">SS50377_27316</name>
</gene>
<dbReference type="PANTHER" id="PTHR47026:SF2">
    <property type="entry name" value="FLAGELLAR ASSOCIATED PROTEIN"/>
    <property type="match status" value="1"/>
</dbReference>
<name>V6LGG0_9EUKA</name>
<keyword evidence="5" id="KW-1185">Reference proteome</keyword>
<sequence length="427" mass="48990">MDSRPESVLSSSIPQESDDQIRARCDFVAALQQHISDCEAKANYIEADKCKKRLDELYLEDRRARVLRLRDRHRQESDELLRVIDEETVELEEAWRSKLQQYEFKAQEQLQKAREKHLQQRISEEGKILEKINSMIPKASKTLLELRRAQQQLVRQGRYVDAEQYRVKGDALDVLEEQKRNEEAAHKVAKALETFDKRIEVEYQNLASRIKQGRRQLKEAQTADFDRLQKKQENIKRDLTIQQNAEMTRIRRAPMGLPFVIDEDGNDMLIMPNGVSELNKLQKDKKIVPEAQSFIRAYIQGDLIVRPGDVYFSLAAQPSGVDEDDEFQNEDLEGFDETGNLAQHDSFQEKYDENDAFEDNDVFDVNQGAQKQTAVEALQNPVGQRPANGNSTASPTQSSKPTASTSAQPKVARPDPFDSSINSVLQQ</sequence>
<dbReference type="EMBL" id="KI546139">
    <property type="protein sequence ID" value="EST43383.1"/>
    <property type="molecule type" value="Genomic_DNA"/>
</dbReference>
<dbReference type="PANTHER" id="PTHR47026">
    <property type="entry name" value="PIGMENTOSA GTPASE REGULATOR-LIKE PROTEIN, PUTATIVE-RELATED"/>
    <property type="match status" value="1"/>
</dbReference>